<dbReference type="RefSeq" id="WP_170865454.1">
    <property type="nucleotide sequence ID" value="NZ_FRCP01000008.1"/>
</dbReference>
<organism evidence="1 2">
    <name type="scientific">Anaerosporobacter mobilis DSM 15930</name>
    <dbReference type="NCBI Taxonomy" id="1120996"/>
    <lineage>
        <taxon>Bacteria</taxon>
        <taxon>Bacillati</taxon>
        <taxon>Bacillota</taxon>
        <taxon>Clostridia</taxon>
        <taxon>Lachnospirales</taxon>
        <taxon>Lachnospiraceae</taxon>
        <taxon>Anaerosporobacter</taxon>
    </lineage>
</organism>
<name>A0A1M7HN03_9FIRM</name>
<dbReference type="Proteomes" id="UP000184038">
    <property type="component" value="Unassembled WGS sequence"/>
</dbReference>
<protein>
    <submittedName>
        <fullName evidence="1">Uncharacterized protein</fullName>
    </submittedName>
</protein>
<evidence type="ECO:0000313" key="2">
    <source>
        <dbReference type="Proteomes" id="UP000184038"/>
    </source>
</evidence>
<gene>
    <name evidence="1" type="ORF">SAMN02746066_01468</name>
</gene>
<evidence type="ECO:0000313" key="1">
    <source>
        <dbReference type="EMBL" id="SHM29886.1"/>
    </source>
</evidence>
<dbReference type="EMBL" id="FRCP01000008">
    <property type="protein sequence ID" value="SHM29886.1"/>
    <property type="molecule type" value="Genomic_DNA"/>
</dbReference>
<accession>A0A1M7HN03</accession>
<proteinExistence type="predicted"/>
<dbReference type="AlphaFoldDB" id="A0A1M7HN03"/>
<keyword evidence="2" id="KW-1185">Reference proteome</keyword>
<dbReference type="STRING" id="1120996.SAMN02746066_01468"/>
<sequence length="50" mass="5387">MKEIFEEYGEFVIEAVSGGLFLGILAYFFLGSPMTTLIHLFITSVLGGGA</sequence>
<reference evidence="1 2" key="1">
    <citation type="submission" date="2016-11" db="EMBL/GenBank/DDBJ databases">
        <authorList>
            <person name="Jaros S."/>
            <person name="Januszkiewicz K."/>
            <person name="Wedrychowicz H."/>
        </authorList>
    </citation>
    <scope>NUCLEOTIDE SEQUENCE [LARGE SCALE GENOMIC DNA]</scope>
    <source>
        <strain evidence="1 2">DSM 15930</strain>
    </source>
</reference>